<dbReference type="PANTHER" id="PTHR34351">
    <property type="entry name" value="SLR1927 PROTEIN-RELATED"/>
    <property type="match status" value="1"/>
</dbReference>
<dbReference type="PANTHER" id="PTHR34351:SF1">
    <property type="entry name" value="SLR1927 PROTEIN"/>
    <property type="match status" value="1"/>
</dbReference>
<proteinExistence type="predicted"/>
<dbReference type="EMBL" id="BAABYW010000001">
    <property type="protein sequence ID" value="GAA6407743.1"/>
    <property type="molecule type" value="Genomic_DNA"/>
</dbReference>
<organism evidence="2 3">
    <name type="scientific">Blautia hominis</name>
    <dbReference type="NCBI Taxonomy" id="2025493"/>
    <lineage>
        <taxon>Bacteria</taxon>
        <taxon>Bacillati</taxon>
        <taxon>Bacillota</taxon>
        <taxon>Clostridia</taxon>
        <taxon>Lachnospirales</taxon>
        <taxon>Lachnospiraceae</taxon>
        <taxon>Blautia</taxon>
    </lineage>
</organism>
<protein>
    <recommendedName>
        <fullName evidence="4">DUF58 domain-containing protein</fullName>
    </recommendedName>
</protein>
<name>A0ABQ0B8I1_9FIRM</name>
<feature type="transmembrane region" description="Helical" evidence="1">
    <location>
        <begin position="28"/>
        <end position="47"/>
    </location>
</feature>
<keyword evidence="1" id="KW-1133">Transmembrane helix</keyword>
<keyword evidence="1" id="KW-0472">Membrane</keyword>
<comment type="caution">
    <text evidence="2">The sequence shown here is derived from an EMBL/GenBank/DDBJ whole genome shotgun (WGS) entry which is preliminary data.</text>
</comment>
<evidence type="ECO:0008006" key="4">
    <source>
        <dbReference type="Google" id="ProtNLM"/>
    </source>
</evidence>
<evidence type="ECO:0000313" key="3">
    <source>
        <dbReference type="Proteomes" id="UP001600943"/>
    </source>
</evidence>
<keyword evidence="3" id="KW-1185">Reference proteome</keyword>
<evidence type="ECO:0000313" key="2">
    <source>
        <dbReference type="EMBL" id="GAA6407743.1"/>
    </source>
</evidence>
<gene>
    <name evidence="2" type="ORF">K040078D81_18600</name>
</gene>
<dbReference type="Proteomes" id="UP001600943">
    <property type="component" value="Unassembled WGS sequence"/>
</dbReference>
<reference evidence="2 3" key="1">
    <citation type="submission" date="2024-04" db="EMBL/GenBank/DDBJ databases">
        <title>Defined microbial consortia suppress multidrug-resistant proinflammatory Enterobacteriaceae via ecological control.</title>
        <authorList>
            <person name="Furuichi M."/>
            <person name="Kawaguchi T."/>
            <person name="Pust M."/>
            <person name="Yasuma K."/>
            <person name="Plichta D."/>
            <person name="Hasegawa N."/>
            <person name="Ohya T."/>
            <person name="Bhattarai S."/>
            <person name="Sasajima S."/>
            <person name="Aoto Y."/>
            <person name="Tuganbaev T."/>
            <person name="Yaginuma M."/>
            <person name="Ueda M."/>
            <person name="Okahashi N."/>
            <person name="Amafuji K."/>
            <person name="Kiridooshi Y."/>
            <person name="Sugita K."/>
            <person name="Strazar M."/>
            <person name="Skelly A."/>
            <person name="Suda W."/>
            <person name="Hattori M."/>
            <person name="Nakamoto N."/>
            <person name="Caballero S."/>
            <person name="Norman J."/>
            <person name="Olle B."/>
            <person name="Tanoue T."/>
            <person name="Arita M."/>
            <person name="Bucci V."/>
            <person name="Atarashi K."/>
            <person name="Xavier R."/>
            <person name="Honda K."/>
        </authorList>
    </citation>
    <scope>NUCLEOTIDE SEQUENCE [LARGE SCALE GENOMIC DNA]</scope>
    <source>
        <strain evidence="3">k04-0078-D8-1</strain>
    </source>
</reference>
<sequence length="365" mass="41427">MRKLLITLVLLLFFYLAGLYRSSSVMVFILAFLVFLGCMGFLAKYLARRLEISLEPERGTVSKESTLTVVLTAVNPSLVPVMKFETRMKIWNQGTSKGAVKKVQGYVPARGTARIPVEVSPRHCGALEISGVKSKIWDPLCLFCGQKKEKASCNAVVYPKGYEMQFSIESLPFGMEVEVGNSRPGVQPPEIYQIQAYRPGDGMRDIHWKLTARSGELLSKQYCTEVQAPVFVFWDIREEKPLSPGQMDAFWELCYAVSAGLLKEKVSHQVGCYDGQTGQIQVYPVACHEDIMNDLCEMIRRDVLFVGSSYPDELYLGEMYRRQEEGEIVLSMDTSLRLHLYHKMLVQFSEDNYAEEIKKETFLLS</sequence>
<accession>A0ABQ0B8I1</accession>
<dbReference type="RefSeq" id="WP_390404821.1">
    <property type="nucleotide sequence ID" value="NZ_BAABYW010000001.1"/>
</dbReference>
<keyword evidence="1" id="KW-0812">Transmembrane</keyword>
<evidence type="ECO:0000256" key="1">
    <source>
        <dbReference type="SAM" id="Phobius"/>
    </source>
</evidence>